<accession>A0AAD6Z4A8</accession>
<keyword evidence="1" id="KW-0732">Signal</keyword>
<sequence length="176" mass="18631">MQFKFAILAALVSAAMAETCLLQKLAGLTVVTASNTKTRWDVFTKQSGAINAGDVGWFTDNQANQNEVFQAQVAQSSNLFKFNRRGGQSIGVTGFEAGARLTASQNIATFNVACSSCNDFATGNELVGDNCSIELVNSNTGEGLNLCVVFTPDDVVEVQPCDNSNAAQNVVIFSTN</sequence>
<proteinExistence type="predicted"/>
<gene>
    <name evidence="2" type="ORF">DFH08DRAFT_944782</name>
</gene>
<dbReference type="Proteomes" id="UP001218218">
    <property type="component" value="Unassembled WGS sequence"/>
</dbReference>
<evidence type="ECO:0000313" key="3">
    <source>
        <dbReference type="Proteomes" id="UP001218218"/>
    </source>
</evidence>
<evidence type="ECO:0000313" key="2">
    <source>
        <dbReference type="EMBL" id="KAJ7306792.1"/>
    </source>
</evidence>
<dbReference type="AlphaFoldDB" id="A0AAD6Z4A8"/>
<organism evidence="2 3">
    <name type="scientific">Mycena albidolilacea</name>
    <dbReference type="NCBI Taxonomy" id="1033008"/>
    <lineage>
        <taxon>Eukaryota</taxon>
        <taxon>Fungi</taxon>
        <taxon>Dikarya</taxon>
        <taxon>Basidiomycota</taxon>
        <taxon>Agaricomycotina</taxon>
        <taxon>Agaricomycetes</taxon>
        <taxon>Agaricomycetidae</taxon>
        <taxon>Agaricales</taxon>
        <taxon>Marasmiineae</taxon>
        <taxon>Mycenaceae</taxon>
        <taxon>Mycena</taxon>
    </lineage>
</organism>
<evidence type="ECO:0000256" key="1">
    <source>
        <dbReference type="SAM" id="SignalP"/>
    </source>
</evidence>
<keyword evidence="3" id="KW-1185">Reference proteome</keyword>
<feature type="chain" id="PRO_5041986848" evidence="1">
    <location>
        <begin position="18"/>
        <end position="176"/>
    </location>
</feature>
<reference evidence="2" key="1">
    <citation type="submission" date="2023-03" db="EMBL/GenBank/DDBJ databases">
        <title>Massive genome expansion in bonnet fungi (Mycena s.s.) driven by repeated elements and novel gene families across ecological guilds.</title>
        <authorList>
            <consortium name="Lawrence Berkeley National Laboratory"/>
            <person name="Harder C.B."/>
            <person name="Miyauchi S."/>
            <person name="Viragh M."/>
            <person name="Kuo A."/>
            <person name="Thoen E."/>
            <person name="Andreopoulos B."/>
            <person name="Lu D."/>
            <person name="Skrede I."/>
            <person name="Drula E."/>
            <person name="Henrissat B."/>
            <person name="Morin E."/>
            <person name="Kohler A."/>
            <person name="Barry K."/>
            <person name="LaButti K."/>
            <person name="Morin E."/>
            <person name="Salamov A."/>
            <person name="Lipzen A."/>
            <person name="Mereny Z."/>
            <person name="Hegedus B."/>
            <person name="Baldrian P."/>
            <person name="Stursova M."/>
            <person name="Weitz H."/>
            <person name="Taylor A."/>
            <person name="Grigoriev I.V."/>
            <person name="Nagy L.G."/>
            <person name="Martin F."/>
            <person name="Kauserud H."/>
        </authorList>
    </citation>
    <scope>NUCLEOTIDE SEQUENCE</scope>
    <source>
        <strain evidence="2">CBHHK002</strain>
    </source>
</reference>
<comment type="caution">
    <text evidence="2">The sequence shown here is derived from an EMBL/GenBank/DDBJ whole genome shotgun (WGS) entry which is preliminary data.</text>
</comment>
<name>A0AAD6Z4A8_9AGAR</name>
<protein>
    <submittedName>
        <fullName evidence="2">Uncharacterized protein</fullName>
    </submittedName>
</protein>
<dbReference type="EMBL" id="JARIHO010000091">
    <property type="protein sequence ID" value="KAJ7306792.1"/>
    <property type="molecule type" value="Genomic_DNA"/>
</dbReference>
<feature type="signal peptide" evidence="1">
    <location>
        <begin position="1"/>
        <end position="17"/>
    </location>
</feature>